<feature type="signal peptide" evidence="2">
    <location>
        <begin position="1"/>
        <end position="25"/>
    </location>
</feature>
<reference evidence="3 4" key="1">
    <citation type="journal article" date="2020" name="Nature">
        <title>Six reference-quality genomes reveal evolution of bat adaptations.</title>
        <authorList>
            <person name="Jebb D."/>
            <person name="Huang Z."/>
            <person name="Pippel M."/>
            <person name="Hughes G.M."/>
            <person name="Lavrichenko K."/>
            <person name="Devanna P."/>
            <person name="Winkler S."/>
            <person name="Jermiin L.S."/>
            <person name="Skirmuntt E.C."/>
            <person name="Katzourakis A."/>
            <person name="Burkitt-Gray L."/>
            <person name="Ray D.A."/>
            <person name="Sullivan K.A.M."/>
            <person name="Roscito J.G."/>
            <person name="Kirilenko B.M."/>
            <person name="Davalos L.M."/>
            <person name="Corthals A.P."/>
            <person name="Power M.L."/>
            <person name="Jones G."/>
            <person name="Ransome R.D."/>
            <person name="Dechmann D.K.N."/>
            <person name="Locatelli A.G."/>
            <person name="Puechmaille S.J."/>
            <person name="Fedrigo O."/>
            <person name="Jarvis E.D."/>
            <person name="Hiller M."/>
            <person name="Vernes S.C."/>
            <person name="Myers E.W."/>
            <person name="Teeling E.C."/>
        </authorList>
    </citation>
    <scope>NUCLEOTIDE SEQUENCE [LARGE SCALE GENOMIC DNA]</scope>
    <source>
        <strain evidence="3">MMyoMyo1</strain>
        <tissue evidence="3">Flight muscle</tissue>
    </source>
</reference>
<evidence type="ECO:0000313" key="4">
    <source>
        <dbReference type="Proteomes" id="UP000527355"/>
    </source>
</evidence>
<sequence>MRYLWRKFQFHCFVLALLFFSQIHSVECLKAFLLFFSFCYVVYIYIFPFHVEAVPIFLVLFLTPGCDQQYLPLSPFFYLLSFSYFLLSFPFTSSLPLINPCSSRYIVTPIKIHFSLFFKPNLFFNITQVYIHDSI</sequence>
<name>A0A7J8ALT2_MYOMY</name>
<protein>
    <submittedName>
        <fullName evidence="3">Uncharacterized protein</fullName>
    </submittedName>
</protein>
<keyword evidence="4" id="KW-1185">Reference proteome</keyword>
<proteinExistence type="predicted"/>
<comment type="caution">
    <text evidence="3">The sequence shown here is derived from an EMBL/GenBank/DDBJ whole genome shotgun (WGS) entry which is preliminary data.</text>
</comment>
<feature type="transmembrane region" description="Helical" evidence="1">
    <location>
        <begin position="35"/>
        <end position="63"/>
    </location>
</feature>
<feature type="transmembrane region" description="Helical" evidence="1">
    <location>
        <begin position="75"/>
        <end position="98"/>
    </location>
</feature>
<accession>A0A7J8ALT2</accession>
<gene>
    <name evidence="3" type="ORF">mMyoMyo1_008029</name>
</gene>
<dbReference type="Proteomes" id="UP000527355">
    <property type="component" value="Unassembled WGS sequence"/>
</dbReference>
<organism evidence="3 4">
    <name type="scientific">Myotis myotis</name>
    <name type="common">Greater mouse-eared bat</name>
    <name type="synonym">Vespertilio myotis</name>
    <dbReference type="NCBI Taxonomy" id="51298"/>
    <lineage>
        <taxon>Eukaryota</taxon>
        <taxon>Metazoa</taxon>
        <taxon>Chordata</taxon>
        <taxon>Craniata</taxon>
        <taxon>Vertebrata</taxon>
        <taxon>Euteleostomi</taxon>
        <taxon>Mammalia</taxon>
        <taxon>Eutheria</taxon>
        <taxon>Laurasiatheria</taxon>
        <taxon>Chiroptera</taxon>
        <taxon>Yangochiroptera</taxon>
        <taxon>Vespertilionidae</taxon>
        <taxon>Myotis</taxon>
    </lineage>
</organism>
<dbReference type="AlphaFoldDB" id="A0A7J8ALT2"/>
<feature type="chain" id="PRO_5029594466" evidence="2">
    <location>
        <begin position="26"/>
        <end position="135"/>
    </location>
</feature>
<keyword evidence="2" id="KW-0732">Signal</keyword>
<dbReference type="EMBL" id="JABWUV010000001">
    <property type="protein sequence ID" value="KAF6387537.1"/>
    <property type="molecule type" value="Genomic_DNA"/>
</dbReference>
<evidence type="ECO:0000256" key="1">
    <source>
        <dbReference type="SAM" id="Phobius"/>
    </source>
</evidence>
<keyword evidence="1" id="KW-1133">Transmembrane helix</keyword>
<evidence type="ECO:0000313" key="3">
    <source>
        <dbReference type="EMBL" id="KAF6387537.1"/>
    </source>
</evidence>
<keyword evidence="1" id="KW-0812">Transmembrane</keyword>
<keyword evidence="1" id="KW-0472">Membrane</keyword>
<evidence type="ECO:0000256" key="2">
    <source>
        <dbReference type="SAM" id="SignalP"/>
    </source>
</evidence>